<dbReference type="AlphaFoldDB" id="A0A517VIL4"/>
<gene>
    <name evidence="8" type="primary">algC_2</name>
    <name evidence="8" type="ORF">Pan161_45150</name>
</gene>
<keyword evidence="4" id="KW-0479">Metal-binding</keyword>
<dbReference type="EC" id="5.4.2.2" evidence="8"/>
<keyword evidence="9" id="KW-1185">Reference proteome</keyword>
<evidence type="ECO:0000256" key="5">
    <source>
        <dbReference type="ARBA" id="ARBA00022842"/>
    </source>
</evidence>
<keyword evidence="3" id="KW-0597">Phosphoprotein</keyword>
<comment type="cofactor">
    <cofactor evidence="1">
        <name>Mg(2+)</name>
        <dbReference type="ChEBI" id="CHEBI:18420"/>
    </cofactor>
</comment>
<dbReference type="GO" id="GO:0046872">
    <property type="term" value="F:metal ion binding"/>
    <property type="evidence" value="ECO:0007669"/>
    <property type="project" value="UniProtKB-KW"/>
</dbReference>
<dbReference type="OrthoDB" id="208365at2"/>
<dbReference type="InterPro" id="IPR016055">
    <property type="entry name" value="A-D-PHexomutase_a/b/a-I/II/III"/>
</dbReference>
<comment type="similarity">
    <text evidence="2">Belongs to the phosphohexose mutase family.</text>
</comment>
<dbReference type="EMBL" id="CP036343">
    <property type="protein sequence ID" value="QDT92844.1"/>
    <property type="molecule type" value="Genomic_DNA"/>
</dbReference>
<dbReference type="PANTHER" id="PTHR43771:SF1">
    <property type="entry name" value="PHOSPHOMANNOMUTASE"/>
    <property type="match status" value="1"/>
</dbReference>
<dbReference type="SUPFAM" id="SSF53738">
    <property type="entry name" value="Phosphoglucomutase, first 3 domains"/>
    <property type="match status" value="2"/>
</dbReference>
<evidence type="ECO:0000313" key="9">
    <source>
        <dbReference type="Proteomes" id="UP000316855"/>
    </source>
</evidence>
<dbReference type="PANTHER" id="PTHR43771">
    <property type="entry name" value="PHOSPHOMANNOMUTASE"/>
    <property type="match status" value="1"/>
</dbReference>
<evidence type="ECO:0000256" key="6">
    <source>
        <dbReference type="ARBA" id="ARBA00023235"/>
    </source>
</evidence>
<evidence type="ECO:0000313" key="8">
    <source>
        <dbReference type="EMBL" id="QDT92844.1"/>
    </source>
</evidence>
<name>A0A517VIL4_9PLAN</name>
<keyword evidence="5" id="KW-0460">Magnesium</keyword>
<evidence type="ECO:0000256" key="3">
    <source>
        <dbReference type="ARBA" id="ARBA00022553"/>
    </source>
</evidence>
<dbReference type="InterPro" id="IPR005844">
    <property type="entry name" value="A-D-PHexomutase_a/b/a-I"/>
</dbReference>
<protein>
    <submittedName>
        <fullName evidence="8">Phosphomannomutase/phosphoglucomutase</fullName>
        <ecNumber evidence="8">5.4.2.2</ecNumber>
    </submittedName>
</protein>
<dbReference type="Proteomes" id="UP000316855">
    <property type="component" value="Chromosome"/>
</dbReference>
<evidence type="ECO:0000259" key="7">
    <source>
        <dbReference type="Pfam" id="PF02878"/>
    </source>
</evidence>
<dbReference type="KEGG" id="gax:Pan161_45150"/>
<evidence type="ECO:0000256" key="4">
    <source>
        <dbReference type="ARBA" id="ARBA00022723"/>
    </source>
</evidence>
<dbReference type="RefSeq" id="WP_145230824.1">
    <property type="nucleotide sequence ID" value="NZ_CP036343.1"/>
</dbReference>
<dbReference type="GO" id="GO:0004614">
    <property type="term" value="F:phosphoglucomutase activity"/>
    <property type="evidence" value="ECO:0007669"/>
    <property type="project" value="UniProtKB-EC"/>
</dbReference>
<dbReference type="Pfam" id="PF02878">
    <property type="entry name" value="PGM_PMM_I"/>
    <property type="match status" value="1"/>
</dbReference>
<accession>A0A517VIL4</accession>
<dbReference type="Gene3D" id="3.40.120.10">
    <property type="entry name" value="Alpha-D-Glucose-1,6-Bisphosphate, subunit A, domain 3"/>
    <property type="match status" value="3"/>
</dbReference>
<organism evidence="8 9">
    <name type="scientific">Gimesia algae</name>
    <dbReference type="NCBI Taxonomy" id="2527971"/>
    <lineage>
        <taxon>Bacteria</taxon>
        <taxon>Pseudomonadati</taxon>
        <taxon>Planctomycetota</taxon>
        <taxon>Planctomycetia</taxon>
        <taxon>Planctomycetales</taxon>
        <taxon>Planctomycetaceae</taxon>
        <taxon>Gimesia</taxon>
    </lineage>
</organism>
<sequence>MEHLTEIKSEILPPLPQLLQPALLESAEVFFQCPGEDYPISKAIHLSRLAAFYPKCRECPHKEHTGNLSLEIIERLKQTQRSRSSTQNPFTTEGVRGIYLNQINRTQAAHLTGAFSTILWESLPLKGVAPQKTTSFSKPKAVVMPVSQEQSRGPSVVIGFDERPSSPDIITGVASALRRNGCRVIDLGLTVPSILSFATNHLQAQGAIMVTGAQFGPSYTGLDFLLENSQPVSAGRHLEKIEQISLRGFGRASRQPGSQRTFHPMEAYRAQFQKHFHALRPLKIKIACSLRLVRETLNVLFDKLPCELNWVDIPHQKRDLLNPQDNDVQKMQKQMQADSADLGLIIDDDSRRCAFFAETGTLLSNLKVSRFLMQALSREQSSRNFLLDQSGQKELNEVPAGWNIHTHTGTLADSYFQMRQQQAVYAGGQSGYHWFRDAVPTCDAILTLAHVLAALSFSDAPFSEVISQ</sequence>
<evidence type="ECO:0000256" key="2">
    <source>
        <dbReference type="ARBA" id="ARBA00010231"/>
    </source>
</evidence>
<dbReference type="GO" id="GO:0005975">
    <property type="term" value="P:carbohydrate metabolic process"/>
    <property type="evidence" value="ECO:0007669"/>
    <property type="project" value="InterPro"/>
</dbReference>
<reference evidence="8 9" key="1">
    <citation type="submission" date="2019-02" db="EMBL/GenBank/DDBJ databases">
        <title>Deep-cultivation of Planctomycetes and their phenomic and genomic characterization uncovers novel biology.</title>
        <authorList>
            <person name="Wiegand S."/>
            <person name="Jogler M."/>
            <person name="Boedeker C."/>
            <person name="Pinto D."/>
            <person name="Vollmers J."/>
            <person name="Rivas-Marin E."/>
            <person name="Kohn T."/>
            <person name="Peeters S.H."/>
            <person name="Heuer A."/>
            <person name="Rast P."/>
            <person name="Oberbeckmann S."/>
            <person name="Bunk B."/>
            <person name="Jeske O."/>
            <person name="Meyerdierks A."/>
            <person name="Storesund J.E."/>
            <person name="Kallscheuer N."/>
            <person name="Luecker S."/>
            <person name="Lage O.M."/>
            <person name="Pohl T."/>
            <person name="Merkel B.J."/>
            <person name="Hornburger P."/>
            <person name="Mueller R.-W."/>
            <person name="Bruemmer F."/>
            <person name="Labrenz M."/>
            <person name="Spormann A.M."/>
            <person name="Op den Camp H."/>
            <person name="Overmann J."/>
            <person name="Amann R."/>
            <person name="Jetten M.S.M."/>
            <person name="Mascher T."/>
            <person name="Medema M.H."/>
            <person name="Devos D.P."/>
            <person name="Kaster A.-K."/>
            <person name="Ovreas L."/>
            <person name="Rohde M."/>
            <person name="Galperin M.Y."/>
            <person name="Jogler C."/>
        </authorList>
    </citation>
    <scope>NUCLEOTIDE SEQUENCE [LARGE SCALE GENOMIC DNA]</scope>
    <source>
        <strain evidence="8 9">Pan161</strain>
    </source>
</reference>
<proteinExistence type="inferred from homology"/>
<keyword evidence="6 8" id="KW-0413">Isomerase</keyword>
<feature type="domain" description="Alpha-D-phosphohexomutase alpha/beta/alpha" evidence="7">
    <location>
        <begin position="146"/>
        <end position="244"/>
    </location>
</feature>
<evidence type="ECO:0000256" key="1">
    <source>
        <dbReference type="ARBA" id="ARBA00001946"/>
    </source>
</evidence>